<dbReference type="EMBL" id="JBHUHV010000022">
    <property type="protein sequence ID" value="MFD2066690.1"/>
    <property type="molecule type" value="Genomic_DNA"/>
</dbReference>
<proteinExistence type="predicted"/>
<keyword evidence="2" id="KW-1185">Reference proteome</keyword>
<evidence type="ECO:0000313" key="1">
    <source>
        <dbReference type="EMBL" id="MFD2066690.1"/>
    </source>
</evidence>
<comment type="caution">
    <text evidence="1">The sequence shown here is derived from an EMBL/GenBank/DDBJ whole genome shotgun (WGS) entry which is preliminary data.</text>
</comment>
<evidence type="ECO:0000313" key="2">
    <source>
        <dbReference type="Proteomes" id="UP001597369"/>
    </source>
</evidence>
<organism evidence="1 2">
    <name type="scientific">Pontibacter silvestris</name>
    <dbReference type="NCBI Taxonomy" id="2305183"/>
    <lineage>
        <taxon>Bacteria</taxon>
        <taxon>Pseudomonadati</taxon>
        <taxon>Bacteroidota</taxon>
        <taxon>Cytophagia</taxon>
        <taxon>Cytophagales</taxon>
        <taxon>Hymenobacteraceae</taxon>
        <taxon>Pontibacter</taxon>
    </lineage>
</organism>
<dbReference type="Proteomes" id="UP001597369">
    <property type="component" value="Unassembled WGS sequence"/>
</dbReference>
<reference evidence="2" key="1">
    <citation type="journal article" date="2019" name="Int. J. Syst. Evol. Microbiol.">
        <title>The Global Catalogue of Microorganisms (GCM) 10K type strain sequencing project: providing services to taxonomists for standard genome sequencing and annotation.</title>
        <authorList>
            <consortium name="The Broad Institute Genomics Platform"/>
            <consortium name="The Broad Institute Genome Sequencing Center for Infectious Disease"/>
            <person name="Wu L."/>
            <person name="Ma J."/>
        </authorList>
    </citation>
    <scope>NUCLEOTIDE SEQUENCE [LARGE SCALE GENOMIC DNA]</scope>
    <source>
        <strain evidence="2">JCM 16545</strain>
    </source>
</reference>
<protein>
    <submittedName>
        <fullName evidence="1">Uncharacterized protein</fullName>
    </submittedName>
</protein>
<sequence length="62" mass="7351">MEYKPIKTQWQYDFVAKRIEQLKDADPYTPETEELRLLTEMVVEYVMRKAGFDDSQSPPTHG</sequence>
<gene>
    <name evidence="1" type="ORF">ACFSKU_07315</name>
</gene>
<dbReference type="RefSeq" id="WP_229960569.1">
    <property type="nucleotide sequence ID" value="NZ_JAJJWI010000008.1"/>
</dbReference>
<name>A0ABW4WY96_9BACT</name>
<accession>A0ABW4WY96</accession>